<name>A0A2G9C8D3_9BURK</name>
<keyword evidence="1" id="KW-0472">Membrane</keyword>
<proteinExistence type="predicted"/>
<comment type="caution">
    <text evidence="2">The sequence shown here is derived from an EMBL/GenBank/DDBJ whole genome shotgun (WGS) entry which is preliminary data.</text>
</comment>
<keyword evidence="1" id="KW-1133">Transmembrane helix</keyword>
<feature type="transmembrane region" description="Helical" evidence="1">
    <location>
        <begin position="27"/>
        <end position="45"/>
    </location>
</feature>
<dbReference type="Proteomes" id="UP000231501">
    <property type="component" value="Unassembled WGS sequence"/>
</dbReference>
<dbReference type="RefSeq" id="WP_099862167.1">
    <property type="nucleotide sequence ID" value="NZ_PEOG01000033.1"/>
</dbReference>
<gene>
    <name evidence="2" type="ORF">CS062_13575</name>
</gene>
<organism evidence="2 3">
    <name type="scientific">Roseateles chitinivorans</name>
    <dbReference type="NCBI Taxonomy" id="2917965"/>
    <lineage>
        <taxon>Bacteria</taxon>
        <taxon>Pseudomonadati</taxon>
        <taxon>Pseudomonadota</taxon>
        <taxon>Betaproteobacteria</taxon>
        <taxon>Burkholderiales</taxon>
        <taxon>Sphaerotilaceae</taxon>
        <taxon>Roseateles</taxon>
    </lineage>
</organism>
<dbReference type="OrthoDB" id="8907926at2"/>
<evidence type="ECO:0008006" key="4">
    <source>
        <dbReference type="Google" id="ProtNLM"/>
    </source>
</evidence>
<reference evidence="2 3" key="1">
    <citation type="submission" date="2017-11" db="EMBL/GenBank/DDBJ databases">
        <title>Draft genome sequence of Mitsuaria sp. HWN-4.</title>
        <authorList>
            <person name="Gundlapally S.R."/>
        </authorList>
    </citation>
    <scope>NUCLEOTIDE SEQUENCE [LARGE SCALE GENOMIC DNA]</scope>
    <source>
        <strain evidence="2 3">HWN-4</strain>
    </source>
</reference>
<evidence type="ECO:0000256" key="1">
    <source>
        <dbReference type="SAM" id="Phobius"/>
    </source>
</evidence>
<accession>A0A2G9C8D3</accession>
<sequence length="137" mass="14611">MNRLAGILLALAAIVAGSVFFGWKGAILGLSCVVFFLLLQFSQLMRVMRTAQNAPLGHVASAVMLHSKLHAGMKLLDLIRMCGSLGVKVDPNTYRWTDAGGDAVDVVLDRSLVTHWTLIRAADAQAHTADPSDTPAA</sequence>
<dbReference type="AlphaFoldDB" id="A0A2G9C8D3"/>
<evidence type="ECO:0000313" key="3">
    <source>
        <dbReference type="Proteomes" id="UP000231501"/>
    </source>
</evidence>
<keyword evidence="3" id="KW-1185">Reference proteome</keyword>
<dbReference type="EMBL" id="PEOG01000033">
    <property type="protein sequence ID" value="PIM52678.1"/>
    <property type="molecule type" value="Genomic_DNA"/>
</dbReference>
<evidence type="ECO:0000313" key="2">
    <source>
        <dbReference type="EMBL" id="PIM52678.1"/>
    </source>
</evidence>
<keyword evidence="1" id="KW-0812">Transmembrane</keyword>
<protein>
    <recommendedName>
        <fullName evidence="4">Glycerate kinase</fullName>
    </recommendedName>
</protein>